<sequence>MISFLEMVQRYPIGAKVNVPEGDKAENRREIMGYEYYNGTGYLVFRNNEKVNVEQVMGFRYPRTSGF</sequence>
<dbReference type="RefSeq" id="WP_103241162.1">
    <property type="nucleotide sequence ID" value="NZ_CANRXC010000028.1"/>
</dbReference>
<accession>A0A2K4ZL42</accession>
<protein>
    <recommendedName>
        <fullName evidence="3">DUF4314 domain-containing protein</fullName>
    </recommendedName>
</protein>
<name>A0A2K4ZL42_9FIRM</name>
<dbReference type="Proteomes" id="UP000236311">
    <property type="component" value="Unassembled WGS sequence"/>
</dbReference>
<keyword evidence="2" id="KW-1185">Reference proteome</keyword>
<evidence type="ECO:0000313" key="1">
    <source>
        <dbReference type="EMBL" id="SOY31160.1"/>
    </source>
</evidence>
<proteinExistence type="predicted"/>
<gene>
    <name evidence="1" type="ORF">AMURIS_03895</name>
</gene>
<evidence type="ECO:0008006" key="3">
    <source>
        <dbReference type="Google" id="ProtNLM"/>
    </source>
</evidence>
<evidence type="ECO:0000313" key="2">
    <source>
        <dbReference type="Proteomes" id="UP000236311"/>
    </source>
</evidence>
<dbReference type="EMBL" id="OFSM01000022">
    <property type="protein sequence ID" value="SOY31160.1"/>
    <property type="molecule type" value="Genomic_DNA"/>
</dbReference>
<reference evidence="1 2" key="1">
    <citation type="submission" date="2018-01" db="EMBL/GenBank/DDBJ databases">
        <authorList>
            <person name="Gaut B.S."/>
            <person name="Morton B.R."/>
            <person name="Clegg M.T."/>
            <person name="Duvall M.R."/>
        </authorList>
    </citation>
    <scope>NUCLEOTIDE SEQUENCE [LARGE SCALE GENOMIC DNA]</scope>
    <source>
        <strain evidence="1">GP69</strain>
    </source>
</reference>
<dbReference type="AlphaFoldDB" id="A0A2K4ZL42"/>
<organism evidence="1 2">
    <name type="scientific">Acetatifactor muris</name>
    <dbReference type="NCBI Taxonomy" id="879566"/>
    <lineage>
        <taxon>Bacteria</taxon>
        <taxon>Bacillati</taxon>
        <taxon>Bacillota</taxon>
        <taxon>Clostridia</taxon>
        <taxon>Lachnospirales</taxon>
        <taxon>Lachnospiraceae</taxon>
        <taxon>Acetatifactor</taxon>
    </lineage>
</organism>